<proteinExistence type="predicted"/>
<gene>
    <name evidence="1" type="ORF">F511_29236</name>
</gene>
<evidence type="ECO:0000313" key="2">
    <source>
        <dbReference type="Proteomes" id="UP000250235"/>
    </source>
</evidence>
<dbReference type="EMBL" id="KV006903">
    <property type="protein sequence ID" value="KZV32227.1"/>
    <property type="molecule type" value="Genomic_DNA"/>
</dbReference>
<dbReference type="AlphaFoldDB" id="A0A2Z7BDY2"/>
<evidence type="ECO:0000313" key="1">
    <source>
        <dbReference type="EMBL" id="KZV32227.1"/>
    </source>
</evidence>
<keyword evidence="2" id="KW-1185">Reference proteome</keyword>
<protein>
    <submittedName>
        <fullName evidence="1">Uncharacterized protein</fullName>
    </submittedName>
</protein>
<sequence length="204" mass="22723">MKRRRLASAKEPVDAHTRFPDVNVGQRSCSLRLLQRCVLNVATGTSFWKDFTREKSADGFRRPAGGRFDDDARASGDSALSFPLYAEWLATTVHRLGCDASGKGGRVGQEATVHPVESYSIIFNQSRMHSKRCRLNKSQDDVPVASYSGPSRRLQCFAYPVTGNPDAGKSDVVKSCNQTQRIVSQQLKRQSVAKQLTDYIMKIH</sequence>
<reference evidence="1 2" key="1">
    <citation type="journal article" date="2015" name="Proc. Natl. Acad. Sci. U.S.A.">
        <title>The resurrection genome of Boea hygrometrica: A blueprint for survival of dehydration.</title>
        <authorList>
            <person name="Xiao L."/>
            <person name="Yang G."/>
            <person name="Zhang L."/>
            <person name="Yang X."/>
            <person name="Zhao S."/>
            <person name="Ji Z."/>
            <person name="Zhou Q."/>
            <person name="Hu M."/>
            <person name="Wang Y."/>
            <person name="Chen M."/>
            <person name="Xu Y."/>
            <person name="Jin H."/>
            <person name="Xiao X."/>
            <person name="Hu G."/>
            <person name="Bao F."/>
            <person name="Hu Y."/>
            <person name="Wan P."/>
            <person name="Li L."/>
            <person name="Deng X."/>
            <person name="Kuang T."/>
            <person name="Xiang C."/>
            <person name="Zhu J.K."/>
            <person name="Oliver M.J."/>
            <person name="He Y."/>
        </authorList>
    </citation>
    <scope>NUCLEOTIDE SEQUENCE [LARGE SCALE GENOMIC DNA]</scope>
    <source>
        <strain evidence="2">cv. XS01</strain>
    </source>
</reference>
<organism evidence="1 2">
    <name type="scientific">Dorcoceras hygrometricum</name>
    <dbReference type="NCBI Taxonomy" id="472368"/>
    <lineage>
        <taxon>Eukaryota</taxon>
        <taxon>Viridiplantae</taxon>
        <taxon>Streptophyta</taxon>
        <taxon>Embryophyta</taxon>
        <taxon>Tracheophyta</taxon>
        <taxon>Spermatophyta</taxon>
        <taxon>Magnoliopsida</taxon>
        <taxon>eudicotyledons</taxon>
        <taxon>Gunneridae</taxon>
        <taxon>Pentapetalae</taxon>
        <taxon>asterids</taxon>
        <taxon>lamiids</taxon>
        <taxon>Lamiales</taxon>
        <taxon>Gesneriaceae</taxon>
        <taxon>Didymocarpoideae</taxon>
        <taxon>Trichosporeae</taxon>
        <taxon>Loxocarpinae</taxon>
        <taxon>Dorcoceras</taxon>
    </lineage>
</organism>
<name>A0A2Z7BDY2_9LAMI</name>
<accession>A0A2Z7BDY2</accession>
<dbReference type="Proteomes" id="UP000250235">
    <property type="component" value="Unassembled WGS sequence"/>
</dbReference>